<dbReference type="PROSITE" id="PS00409">
    <property type="entry name" value="PROKAR_NTER_METHYL"/>
    <property type="match status" value="1"/>
</dbReference>
<dbReference type="AlphaFoldDB" id="A0A1M2UTC7"/>
<evidence type="ECO:0008006" key="4">
    <source>
        <dbReference type="Google" id="ProtNLM"/>
    </source>
</evidence>
<dbReference type="EMBL" id="MPKY01000003">
    <property type="protein sequence ID" value="OJS98604.1"/>
    <property type="molecule type" value="Genomic_DNA"/>
</dbReference>
<dbReference type="InterPro" id="IPR032092">
    <property type="entry name" value="PilW"/>
</dbReference>
<name>A0A1M2UTC7_MARNT</name>
<protein>
    <recommendedName>
        <fullName evidence="4">Type IV pilus assembly protein PilW</fullName>
    </recommendedName>
</protein>
<gene>
    <name evidence="2" type="ORF">BEE62_15550</name>
</gene>
<comment type="caution">
    <text evidence="2">The sequence shown here is derived from an EMBL/GenBank/DDBJ whole genome shotgun (WGS) entry which is preliminary data.</text>
</comment>
<keyword evidence="1" id="KW-0472">Membrane</keyword>
<feature type="transmembrane region" description="Helical" evidence="1">
    <location>
        <begin position="20"/>
        <end position="44"/>
    </location>
</feature>
<dbReference type="GO" id="GO:0043683">
    <property type="term" value="P:type IV pilus assembly"/>
    <property type="evidence" value="ECO:0007669"/>
    <property type="project" value="InterPro"/>
</dbReference>
<dbReference type="Pfam" id="PF16074">
    <property type="entry name" value="PilW"/>
    <property type="match status" value="1"/>
</dbReference>
<keyword evidence="3" id="KW-1185">Reference proteome</keyword>
<dbReference type="InterPro" id="IPR012902">
    <property type="entry name" value="N_methyl_site"/>
</dbReference>
<evidence type="ECO:0000313" key="3">
    <source>
        <dbReference type="Proteomes" id="UP000183986"/>
    </source>
</evidence>
<dbReference type="Pfam" id="PF07963">
    <property type="entry name" value="N_methyl"/>
    <property type="match status" value="1"/>
</dbReference>
<evidence type="ECO:0000256" key="1">
    <source>
        <dbReference type="SAM" id="Phobius"/>
    </source>
</evidence>
<accession>A0A1M2UTC7</accession>
<keyword evidence="1" id="KW-1133">Transmembrane helix</keyword>
<sequence>MVSISTFAPSNLSKSKQAGLSLIELMIAVLLGLLLIAGVINIFLGTQQTNRTQEALARVQETGRFAVEILSRQAREAGMNGCPAGSVNNLLDPNGTGYDAASMAGSEPFSFIDPDDLDGHVRGHVLTINGARRLDLNLEASGNGSAGGGGQVVPPINLTSNNGIAKGTIITVVGADGYTCDLFQTGSAQNANNLQRSTNDNPGNLSVSQARGVYSAFFGPIEVFEMASSSYYIRNNPAGIPSLYVRSRGDLNEVVEGVFDMRLEYGIDSNGNGRVNRYVNHESMTANQWEQAATIRIHLLAYSGEEGQILETAQTGLLFRDSLFNAPDNRLYQVFTTTVAVRNMVL</sequence>
<keyword evidence="1" id="KW-0812">Transmembrane</keyword>
<organism evidence="2 3">
    <name type="scientific">Marinobacter nauticus</name>
    <name type="common">Marinobacter hydrocarbonoclasticus</name>
    <name type="synonym">Marinobacter aquaeolei</name>
    <dbReference type="NCBI Taxonomy" id="2743"/>
    <lineage>
        <taxon>Bacteria</taxon>
        <taxon>Pseudomonadati</taxon>
        <taxon>Pseudomonadota</taxon>
        <taxon>Gammaproteobacteria</taxon>
        <taxon>Pseudomonadales</taxon>
        <taxon>Marinobacteraceae</taxon>
        <taxon>Marinobacter</taxon>
    </lineage>
</organism>
<reference evidence="2" key="1">
    <citation type="submission" date="2016-11" db="EMBL/GenBank/DDBJ databases">
        <title>Draft Genome Sequence of Marinobacter hydrocarbonoclasticus strain STW2, a polyaromatic aromatic hydrocarbon degrading and denitrifying bacterium from rhizosphere of Seagrass Enhalus acodoides.</title>
        <authorList>
            <person name="Ling J."/>
            <person name="Dong J."/>
        </authorList>
    </citation>
    <scope>NUCLEOTIDE SEQUENCE [LARGE SCALE GENOMIC DNA]</scope>
    <source>
        <strain evidence="2">STW2</strain>
    </source>
</reference>
<evidence type="ECO:0000313" key="2">
    <source>
        <dbReference type="EMBL" id="OJS98604.1"/>
    </source>
</evidence>
<proteinExistence type="predicted"/>
<dbReference type="Proteomes" id="UP000183986">
    <property type="component" value="Unassembled WGS sequence"/>
</dbReference>